<dbReference type="GO" id="GO:0052621">
    <property type="term" value="F:diguanylate cyclase activity"/>
    <property type="evidence" value="ECO:0007669"/>
    <property type="project" value="UniProtKB-EC"/>
</dbReference>
<dbReference type="OrthoDB" id="9813903at2"/>
<dbReference type="Gene3D" id="3.30.450.20">
    <property type="entry name" value="PAS domain"/>
    <property type="match status" value="1"/>
</dbReference>
<evidence type="ECO:0000256" key="8">
    <source>
        <dbReference type="SAM" id="Phobius"/>
    </source>
</evidence>
<dbReference type="RefSeq" id="WP_094825753.1">
    <property type="nucleotide sequence ID" value="NZ_NEVL01000002.1"/>
</dbReference>
<keyword evidence="3" id="KW-1003">Cell membrane</keyword>
<dbReference type="PROSITE" id="PS50887">
    <property type="entry name" value="GGDEF"/>
    <property type="match status" value="1"/>
</dbReference>
<comment type="caution">
    <text evidence="10">The sequence shown here is derived from an EMBL/GenBank/DDBJ whole genome shotgun (WGS) entry which is preliminary data.</text>
</comment>
<dbReference type="SUPFAM" id="SSF103190">
    <property type="entry name" value="Sensory domain-like"/>
    <property type="match status" value="2"/>
</dbReference>
<evidence type="ECO:0000256" key="2">
    <source>
        <dbReference type="ARBA" id="ARBA00012528"/>
    </source>
</evidence>
<feature type="domain" description="GGDEF" evidence="9">
    <location>
        <begin position="390"/>
        <end position="520"/>
    </location>
</feature>
<evidence type="ECO:0000313" key="11">
    <source>
        <dbReference type="Proteomes" id="UP000217005"/>
    </source>
</evidence>
<dbReference type="GO" id="GO:0005886">
    <property type="term" value="C:plasma membrane"/>
    <property type="evidence" value="ECO:0007669"/>
    <property type="project" value="UniProtKB-SubCell"/>
</dbReference>
<evidence type="ECO:0000256" key="5">
    <source>
        <dbReference type="ARBA" id="ARBA00022989"/>
    </source>
</evidence>
<comment type="catalytic activity">
    <reaction evidence="7">
        <text>2 GTP = 3',3'-c-di-GMP + 2 diphosphate</text>
        <dbReference type="Rhea" id="RHEA:24898"/>
        <dbReference type="ChEBI" id="CHEBI:33019"/>
        <dbReference type="ChEBI" id="CHEBI:37565"/>
        <dbReference type="ChEBI" id="CHEBI:58805"/>
        <dbReference type="EC" id="2.7.7.65"/>
    </reaction>
</comment>
<comment type="subcellular location">
    <subcellularLocation>
        <location evidence="1">Cell membrane</location>
        <topology evidence="1">Multi-pass membrane protein</topology>
    </subcellularLocation>
</comment>
<evidence type="ECO:0000313" key="10">
    <source>
        <dbReference type="EMBL" id="OZI39384.1"/>
    </source>
</evidence>
<dbReference type="InterPro" id="IPR050469">
    <property type="entry name" value="Diguanylate_Cyclase"/>
</dbReference>
<dbReference type="InterPro" id="IPR029151">
    <property type="entry name" value="Sensor-like_sf"/>
</dbReference>
<organism evidence="10 11">
    <name type="scientific">Bordetella genomosp. 1</name>
    <dbReference type="NCBI Taxonomy" id="1395607"/>
    <lineage>
        <taxon>Bacteria</taxon>
        <taxon>Pseudomonadati</taxon>
        <taxon>Pseudomonadota</taxon>
        <taxon>Betaproteobacteria</taxon>
        <taxon>Burkholderiales</taxon>
        <taxon>Alcaligenaceae</taxon>
        <taxon>Bordetella</taxon>
    </lineage>
</organism>
<sequence>MLLPIRVHLRSLILWFCVFFVAAVLANTFYATYVVKRDILLQDTLEANRVYAEKLARVTENYLRSCRRLLFAVGEDLEAGPLAPGPAQEAVDHMLRVSDLFNELLVVNTDSVVIADTDAAARLVGQRVDSQPARLALAARGPLTSQPFRRGKNGRWVVMLSHPMYDANNEYIGYVAGLIYLHQPAILQAILGEHTYLDGTYGYVVDSGGALIYHPSSVREGEVVHNPAEQAVRRGERGAMRFVNQEGVEMLGGYAPVPSVGWGVIIQKPTEAALERVDAALWRTLMYALPLIGLSLFAIWWLSGLITRPLRALASAATAMQDPGTPATVRAIRGWYQEAADLRRGLLIGLMATLRRIRTLRRESESDPLTGLLNRRGLQSVVDALAASGTPFAIITFDIDRFKTINDTFGHHIGDLSVQEVARAIEQQARQRDAVARLGGDEFMIILPRVPVTGGAAFAERLRQVVSSLRVEGGRPMTISVGVAHFPLSGATVEEAFQNADRALYDAKEAGRDRTFVYEAHGTRPAAELDPANATHQRR</sequence>
<dbReference type="Pfam" id="PF00990">
    <property type="entry name" value="GGDEF"/>
    <property type="match status" value="1"/>
</dbReference>
<dbReference type="Pfam" id="PF02743">
    <property type="entry name" value="dCache_1"/>
    <property type="match status" value="1"/>
</dbReference>
<dbReference type="InterPro" id="IPR043128">
    <property type="entry name" value="Rev_trsase/Diguanyl_cyclase"/>
</dbReference>
<gene>
    <name evidence="10" type="ORF">CEG14_07645</name>
</gene>
<dbReference type="SUPFAM" id="SSF55073">
    <property type="entry name" value="Nucleotide cyclase"/>
    <property type="match status" value="1"/>
</dbReference>
<evidence type="ECO:0000256" key="4">
    <source>
        <dbReference type="ARBA" id="ARBA00022692"/>
    </source>
</evidence>
<accession>A0A261SPQ6</accession>
<reference evidence="10 11" key="1">
    <citation type="submission" date="2017-05" db="EMBL/GenBank/DDBJ databases">
        <title>Complete and WGS of Bordetella genogroups.</title>
        <authorList>
            <person name="Spilker T."/>
            <person name="LiPuma J."/>
        </authorList>
    </citation>
    <scope>NUCLEOTIDE SEQUENCE [LARGE SCALE GENOMIC DNA]</scope>
    <source>
        <strain evidence="10 11">AU17610</strain>
    </source>
</reference>
<dbReference type="PANTHER" id="PTHR45138:SF9">
    <property type="entry name" value="DIGUANYLATE CYCLASE DGCM-RELATED"/>
    <property type="match status" value="1"/>
</dbReference>
<dbReference type="EMBL" id="NEVL01000002">
    <property type="protein sequence ID" value="OZI39384.1"/>
    <property type="molecule type" value="Genomic_DNA"/>
</dbReference>
<evidence type="ECO:0000256" key="3">
    <source>
        <dbReference type="ARBA" id="ARBA00022475"/>
    </source>
</evidence>
<dbReference type="Gene3D" id="3.30.70.270">
    <property type="match status" value="1"/>
</dbReference>
<dbReference type="SMART" id="SM00267">
    <property type="entry name" value="GGDEF"/>
    <property type="match status" value="1"/>
</dbReference>
<dbReference type="InterPro" id="IPR033479">
    <property type="entry name" value="dCache_1"/>
</dbReference>
<dbReference type="Proteomes" id="UP000217005">
    <property type="component" value="Unassembled WGS sequence"/>
</dbReference>
<dbReference type="CDD" id="cd01949">
    <property type="entry name" value="GGDEF"/>
    <property type="match status" value="1"/>
</dbReference>
<dbReference type="GO" id="GO:1902201">
    <property type="term" value="P:negative regulation of bacterial-type flagellum-dependent cell motility"/>
    <property type="evidence" value="ECO:0007669"/>
    <property type="project" value="TreeGrafter"/>
</dbReference>
<dbReference type="CDD" id="cd12912">
    <property type="entry name" value="PDC2_MCP_like"/>
    <property type="match status" value="1"/>
</dbReference>
<feature type="transmembrane region" description="Helical" evidence="8">
    <location>
        <begin position="12"/>
        <end position="35"/>
    </location>
</feature>
<dbReference type="PANTHER" id="PTHR45138">
    <property type="entry name" value="REGULATORY COMPONENTS OF SENSORY TRANSDUCTION SYSTEM"/>
    <property type="match status" value="1"/>
</dbReference>
<name>A0A261SPQ6_9BORD</name>
<dbReference type="EC" id="2.7.7.65" evidence="2"/>
<dbReference type="InterPro" id="IPR000160">
    <property type="entry name" value="GGDEF_dom"/>
</dbReference>
<evidence type="ECO:0000256" key="7">
    <source>
        <dbReference type="ARBA" id="ARBA00034247"/>
    </source>
</evidence>
<keyword evidence="6 8" id="KW-0472">Membrane</keyword>
<evidence type="ECO:0000259" key="9">
    <source>
        <dbReference type="PROSITE" id="PS50887"/>
    </source>
</evidence>
<proteinExistence type="predicted"/>
<feature type="transmembrane region" description="Helical" evidence="8">
    <location>
        <begin position="284"/>
        <end position="302"/>
    </location>
</feature>
<dbReference type="FunFam" id="3.30.70.270:FF:000001">
    <property type="entry name" value="Diguanylate cyclase domain protein"/>
    <property type="match status" value="1"/>
</dbReference>
<dbReference type="NCBIfam" id="TIGR00254">
    <property type="entry name" value="GGDEF"/>
    <property type="match status" value="1"/>
</dbReference>
<dbReference type="GO" id="GO:0043709">
    <property type="term" value="P:cell adhesion involved in single-species biofilm formation"/>
    <property type="evidence" value="ECO:0007669"/>
    <property type="project" value="TreeGrafter"/>
</dbReference>
<evidence type="ECO:0000256" key="1">
    <source>
        <dbReference type="ARBA" id="ARBA00004651"/>
    </source>
</evidence>
<dbReference type="AlphaFoldDB" id="A0A261SPQ6"/>
<dbReference type="InterPro" id="IPR029787">
    <property type="entry name" value="Nucleotide_cyclase"/>
</dbReference>
<keyword evidence="5 8" id="KW-1133">Transmembrane helix</keyword>
<evidence type="ECO:0000256" key="6">
    <source>
        <dbReference type="ARBA" id="ARBA00023136"/>
    </source>
</evidence>
<keyword evidence="4 8" id="KW-0812">Transmembrane</keyword>
<protein>
    <recommendedName>
        <fullName evidence="2">diguanylate cyclase</fullName>
        <ecNumber evidence="2">2.7.7.65</ecNumber>
    </recommendedName>
</protein>